<evidence type="ECO:0000256" key="1">
    <source>
        <dbReference type="SAM" id="MobiDB-lite"/>
    </source>
</evidence>
<evidence type="ECO:0000313" key="3">
    <source>
        <dbReference type="Proteomes" id="UP000324222"/>
    </source>
</evidence>
<gene>
    <name evidence="2" type="ORF">E2C01_097399</name>
</gene>
<sequence length="158" mass="17904">MEENNEEDLVEQALQASGISLARSRCPSEASTCSASQSKQKRYRTACSDSIEQEKLNLLKETFAISKQKMKETKDPLEMFAMDFANDLKQIEDRRLLIQTKLELKQINSKALLKQIDTSCVQGASDVQQTSETLVPTNQYSDPTDPTQYSSVYNPNKW</sequence>
<dbReference type="EMBL" id="VSRR010128868">
    <property type="protein sequence ID" value="MPD01854.1"/>
    <property type="molecule type" value="Genomic_DNA"/>
</dbReference>
<feature type="region of interest" description="Disordered" evidence="1">
    <location>
        <begin position="127"/>
        <end position="158"/>
    </location>
</feature>
<protein>
    <submittedName>
        <fullName evidence="2">Uncharacterized protein</fullName>
    </submittedName>
</protein>
<dbReference type="Proteomes" id="UP000324222">
    <property type="component" value="Unassembled WGS sequence"/>
</dbReference>
<reference evidence="2 3" key="1">
    <citation type="submission" date="2019-05" db="EMBL/GenBank/DDBJ databases">
        <title>Another draft genome of Portunus trituberculatus and its Hox gene families provides insights of decapod evolution.</title>
        <authorList>
            <person name="Jeong J.-H."/>
            <person name="Song I."/>
            <person name="Kim S."/>
            <person name="Choi T."/>
            <person name="Kim D."/>
            <person name="Ryu S."/>
            <person name="Kim W."/>
        </authorList>
    </citation>
    <scope>NUCLEOTIDE SEQUENCE [LARGE SCALE GENOMIC DNA]</scope>
    <source>
        <tissue evidence="2">Muscle</tissue>
    </source>
</reference>
<comment type="caution">
    <text evidence="2">The sequence shown here is derived from an EMBL/GenBank/DDBJ whole genome shotgun (WGS) entry which is preliminary data.</text>
</comment>
<evidence type="ECO:0000313" key="2">
    <source>
        <dbReference type="EMBL" id="MPD01854.1"/>
    </source>
</evidence>
<proteinExistence type="predicted"/>
<accession>A0A5B7K5L5</accession>
<keyword evidence="3" id="KW-1185">Reference proteome</keyword>
<dbReference type="AlphaFoldDB" id="A0A5B7K5L5"/>
<organism evidence="2 3">
    <name type="scientific">Portunus trituberculatus</name>
    <name type="common">Swimming crab</name>
    <name type="synonym">Neptunus trituberculatus</name>
    <dbReference type="NCBI Taxonomy" id="210409"/>
    <lineage>
        <taxon>Eukaryota</taxon>
        <taxon>Metazoa</taxon>
        <taxon>Ecdysozoa</taxon>
        <taxon>Arthropoda</taxon>
        <taxon>Crustacea</taxon>
        <taxon>Multicrustacea</taxon>
        <taxon>Malacostraca</taxon>
        <taxon>Eumalacostraca</taxon>
        <taxon>Eucarida</taxon>
        <taxon>Decapoda</taxon>
        <taxon>Pleocyemata</taxon>
        <taxon>Brachyura</taxon>
        <taxon>Eubrachyura</taxon>
        <taxon>Portunoidea</taxon>
        <taxon>Portunidae</taxon>
        <taxon>Portuninae</taxon>
        <taxon>Portunus</taxon>
    </lineage>
</organism>
<name>A0A5B7K5L5_PORTR</name>